<dbReference type="OrthoDB" id="10018969at2759"/>
<dbReference type="InterPro" id="IPR050304">
    <property type="entry name" value="MT-severing_AAA_ATPase"/>
</dbReference>
<reference evidence="4" key="1">
    <citation type="submission" date="2021-02" db="EMBL/GenBank/DDBJ databases">
        <authorList>
            <person name="Nowell W R."/>
        </authorList>
    </citation>
    <scope>NUCLEOTIDE SEQUENCE</scope>
</reference>
<sequence length="1061" mass="121718">MSEAQEKTTGNLFVPKARSQKVTAEPREHVSNVIEIVHTLVLNVRMKHSYCELDKFVDEMMAPNEHLPKKSSGSHLSVLEQYAIESTHKAIDMSNQEERLVYRPNLCVQKTDAFGVWTFNYLIDLLELDYQCADEDKNKNFPKIWKTTSGATVQVVKDRNPTSQRTSLTTATTTTETAESVSQSDDDVTILCLLKRISLQNKCNENDAITWKDALEVENITTVQHLRTVAGDKDCWDKLSSVKYFVKQMIRDYIQLHTPSVASNRVKDPYKDSAATLYGDIHRVRRYFHDVTKTLEYIPYLDLEAVDLSIKEMRRTYEDDGKVLNTIHAYMRTFCLKPVVITSVEHDEKRKKWMNERARLLEDIKPMHEEHAKQHCARLIQQQEVELAELGYNNKVAEIANIRREQDEIRRRVDEMSNFSRDHAIQKLQSDYDRGITLAKKELDKKREILAKEDRVYAEISSNLTDLDMQIRDLDAFLKLNLVDEHQKLKVKYGRGLLLYGPPGTGKSELLKRAAVFAGITTITIPLAAGELNRSYVGETEKLLVDIMHRSDTIPHLISAMIIDEIDGLVPKRDNNAQQSKVDGISVLLSHIEGVKDIPNLIVLGATNRRNMMDEAFLRRMQGKCFVGRPSPKTREKMLQPLLLKDLRKCTSRHIDFLVRITTNFSGAAIHALRSSIVITLDQCQSLEAFTNHTLLTLADAVAREFSCWFGMETLPSIFRLYPNMNSMNNQQEYSLELPNHIASGRILVNLADRKCIIEFANEESSLELPLHPQETSTLTLLSRFINGCSSRNIDTIQIIDLNFLIKNNAFEENQMFELLTTLFLECDEYNRSMLIFDIDSLIMLTPTDSAMSKSVSISNIRLYQFIREKCKIAVVEQKQATDDPSIFTQPKEKWVVMIVKNSFLRNLFIEDIDFKKTSREEQEKFEEEKKRLDNDSVKKCPKCQQNYIPSKTNHGNCHYHDAFVYDANNHCKLTREQAQTMTQKFKLITSNSGRSVELPKLIWGCCLGLYGLDPPCQVGSCGLPEEIKGQPIEPDQDLMALVQDLFMNNKAAEIRIKDFA</sequence>
<dbReference type="EMBL" id="CAJNXB010005485">
    <property type="protein sequence ID" value="CAF3427155.1"/>
    <property type="molecule type" value="Genomic_DNA"/>
</dbReference>
<name>A0A820SCR8_9BILA</name>
<keyword evidence="5" id="KW-1185">Reference proteome</keyword>
<evidence type="ECO:0000313" key="5">
    <source>
        <dbReference type="Proteomes" id="UP000663873"/>
    </source>
</evidence>
<dbReference type="InterPro" id="IPR003959">
    <property type="entry name" value="ATPase_AAA_core"/>
</dbReference>
<dbReference type="GO" id="GO:0016887">
    <property type="term" value="F:ATP hydrolysis activity"/>
    <property type="evidence" value="ECO:0007669"/>
    <property type="project" value="InterPro"/>
</dbReference>
<dbReference type="InterPro" id="IPR003960">
    <property type="entry name" value="ATPase_AAA_CS"/>
</dbReference>
<dbReference type="InterPro" id="IPR003593">
    <property type="entry name" value="AAA+_ATPase"/>
</dbReference>
<dbReference type="PANTHER" id="PTHR23074:SF83">
    <property type="entry name" value="VACUOLAR PROTEIN SORTING-ASSOCIATED PROTEIN 4A"/>
    <property type="match status" value="1"/>
</dbReference>
<dbReference type="AlphaFoldDB" id="A0A820SCR8"/>
<dbReference type="Gene3D" id="3.40.50.300">
    <property type="entry name" value="P-loop containing nucleotide triphosphate hydrolases"/>
    <property type="match status" value="1"/>
</dbReference>
<dbReference type="Proteomes" id="UP000663873">
    <property type="component" value="Unassembled WGS sequence"/>
</dbReference>
<dbReference type="PROSITE" id="PS00674">
    <property type="entry name" value="AAA"/>
    <property type="match status" value="1"/>
</dbReference>
<dbReference type="Gene3D" id="1.10.8.60">
    <property type="match status" value="1"/>
</dbReference>
<dbReference type="EMBL" id="CAJOBP010004732">
    <property type="protein sequence ID" value="CAF4449338.1"/>
    <property type="molecule type" value="Genomic_DNA"/>
</dbReference>
<feature type="domain" description="AAA+ ATPase" evidence="2">
    <location>
        <begin position="493"/>
        <end position="626"/>
    </location>
</feature>
<evidence type="ECO:0000259" key="2">
    <source>
        <dbReference type="SMART" id="SM00382"/>
    </source>
</evidence>
<dbReference type="GO" id="GO:0005524">
    <property type="term" value="F:ATP binding"/>
    <property type="evidence" value="ECO:0007669"/>
    <property type="project" value="InterPro"/>
</dbReference>
<dbReference type="Pfam" id="PF00004">
    <property type="entry name" value="AAA"/>
    <property type="match status" value="1"/>
</dbReference>
<dbReference type="InterPro" id="IPR027417">
    <property type="entry name" value="P-loop_NTPase"/>
</dbReference>
<proteinExistence type="predicted"/>
<feature type="compositionally biased region" description="Low complexity" evidence="1">
    <location>
        <begin position="162"/>
        <end position="180"/>
    </location>
</feature>
<evidence type="ECO:0000256" key="1">
    <source>
        <dbReference type="SAM" id="MobiDB-lite"/>
    </source>
</evidence>
<gene>
    <name evidence="3" type="ORF">TIS948_LOCUS30008</name>
    <name evidence="4" type="ORF">UJA718_LOCUS22679</name>
</gene>
<organism evidence="4 5">
    <name type="scientific">Rotaria socialis</name>
    <dbReference type="NCBI Taxonomy" id="392032"/>
    <lineage>
        <taxon>Eukaryota</taxon>
        <taxon>Metazoa</taxon>
        <taxon>Spiralia</taxon>
        <taxon>Gnathifera</taxon>
        <taxon>Rotifera</taxon>
        <taxon>Eurotatoria</taxon>
        <taxon>Bdelloidea</taxon>
        <taxon>Philodinida</taxon>
        <taxon>Philodinidae</taxon>
        <taxon>Rotaria</taxon>
    </lineage>
</organism>
<dbReference type="Proteomes" id="UP000663825">
    <property type="component" value="Unassembled WGS sequence"/>
</dbReference>
<feature type="region of interest" description="Disordered" evidence="1">
    <location>
        <begin position="158"/>
        <end position="180"/>
    </location>
</feature>
<accession>A0A820SCR8</accession>
<dbReference type="CDD" id="cd19481">
    <property type="entry name" value="RecA-like_protease"/>
    <property type="match status" value="1"/>
</dbReference>
<comment type="caution">
    <text evidence="4">The sequence shown here is derived from an EMBL/GenBank/DDBJ whole genome shotgun (WGS) entry which is preliminary data.</text>
</comment>
<dbReference type="SUPFAM" id="SSF52540">
    <property type="entry name" value="P-loop containing nucleoside triphosphate hydrolases"/>
    <property type="match status" value="1"/>
</dbReference>
<evidence type="ECO:0000313" key="3">
    <source>
        <dbReference type="EMBL" id="CAF3427155.1"/>
    </source>
</evidence>
<dbReference type="PANTHER" id="PTHR23074">
    <property type="entry name" value="AAA DOMAIN-CONTAINING"/>
    <property type="match status" value="1"/>
</dbReference>
<dbReference type="SMART" id="SM00382">
    <property type="entry name" value="AAA"/>
    <property type="match status" value="1"/>
</dbReference>
<evidence type="ECO:0000313" key="4">
    <source>
        <dbReference type="EMBL" id="CAF4449338.1"/>
    </source>
</evidence>
<protein>
    <recommendedName>
        <fullName evidence="2">AAA+ ATPase domain-containing protein</fullName>
    </recommendedName>
</protein>